<accession>A0A426XIS0</accession>
<gene>
    <name evidence="2" type="ORF">B296_00027750</name>
</gene>
<evidence type="ECO:0000313" key="3">
    <source>
        <dbReference type="Proteomes" id="UP000287651"/>
    </source>
</evidence>
<dbReference type="Proteomes" id="UP000287651">
    <property type="component" value="Unassembled WGS sequence"/>
</dbReference>
<dbReference type="EMBL" id="AMZH03020267">
    <property type="protein sequence ID" value="RRT39343.1"/>
    <property type="molecule type" value="Genomic_DNA"/>
</dbReference>
<comment type="caution">
    <text evidence="2">The sequence shown here is derived from an EMBL/GenBank/DDBJ whole genome shotgun (WGS) entry which is preliminary data.</text>
</comment>
<reference evidence="2 3" key="1">
    <citation type="journal article" date="2014" name="Agronomy (Basel)">
        <title>A Draft Genome Sequence for Ensete ventricosum, the Drought-Tolerant Tree Against Hunger.</title>
        <authorList>
            <person name="Harrison J."/>
            <person name="Moore K.A."/>
            <person name="Paszkiewicz K."/>
            <person name="Jones T."/>
            <person name="Grant M."/>
            <person name="Ambacheew D."/>
            <person name="Muzemil S."/>
            <person name="Studholme D.J."/>
        </authorList>
    </citation>
    <scope>NUCLEOTIDE SEQUENCE [LARGE SCALE GENOMIC DNA]</scope>
</reference>
<evidence type="ECO:0000313" key="2">
    <source>
        <dbReference type="EMBL" id="RRT39343.1"/>
    </source>
</evidence>
<dbReference type="AlphaFoldDB" id="A0A426XIS0"/>
<sequence length="85" mass="9076">MEMRPRVAKVIGASDEDDEDIPQAKLTGAAAKSSSVKSSDADFPMGISESQTHEKPKALMPVKPKTKPKLRLAVVRPEGATTRCG</sequence>
<evidence type="ECO:0000256" key="1">
    <source>
        <dbReference type="SAM" id="MobiDB-lite"/>
    </source>
</evidence>
<protein>
    <submittedName>
        <fullName evidence="2">Uncharacterized protein</fullName>
    </submittedName>
</protein>
<feature type="compositionally biased region" description="Low complexity" evidence="1">
    <location>
        <begin position="29"/>
        <end position="42"/>
    </location>
</feature>
<feature type="region of interest" description="Disordered" evidence="1">
    <location>
        <begin position="1"/>
        <end position="68"/>
    </location>
</feature>
<organism evidence="2 3">
    <name type="scientific">Ensete ventricosum</name>
    <name type="common">Abyssinian banana</name>
    <name type="synonym">Musa ensete</name>
    <dbReference type="NCBI Taxonomy" id="4639"/>
    <lineage>
        <taxon>Eukaryota</taxon>
        <taxon>Viridiplantae</taxon>
        <taxon>Streptophyta</taxon>
        <taxon>Embryophyta</taxon>
        <taxon>Tracheophyta</taxon>
        <taxon>Spermatophyta</taxon>
        <taxon>Magnoliopsida</taxon>
        <taxon>Liliopsida</taxon>
        <taxon>Zingiberales</taxon>
        <taxon>Musaceae</taxon>
        <taxon>Ensete</taxon>
    </lineage>
</organism>
<proteinExistence type="predicted"/>
<name>A0A426XIS0_ENSVE</name>